<evidence type="ECO:0000256" key="6">
    <source>
        <dbReference type="ARBA" id="ARBA00022824"/>
    </source>
</evidence>
<evidence type="ECO:0000313" key="12">
    <source>
        <dbReference type="Proteomes" id="UP000193467"/>
    </source>
</evidence>
<dbReference type="GO" id="GO:0030968">
    <property type="term" value="P:endoplasmic reticulum unfolded protein response"/>
    <property type="evidence" value="ECO:0007669"/>
    <property type="project" value="InterPro"/>
</dbReference>
<evidence type="ECO:0000259" key="10">
    <source>
        <dbReference type="PROSITE" id="PS51914"/>
    </source>
</evidence>
<feature type="signal peptide" evidence="9">
    <location>
        <begin position="1"/>
        <end position="22"/>
    </location>
</feature>
<evidence type="ECO:0000256" key="7">
    <source>
        <dbReference type="ARBA" id="ARBA00023157"/>
    </source>
</evidence>
<evidence type="ECO:0000256" key="1">
    <source>
        <dbReference type="ARBA" id="ARBA00004367"/>
    </source>
</evidence>
<reference evidence="11 12" key="1">
    <citation type="submission" date="2016-07" db="EMBL/GenBank/DDBJ databases">
        <title>Pervasive Adenine N6-methylation of Active Genes in Fungi.</title>
        <authorList>
            <consortium name="DOE Joint Genome Institute"/>
            <person name="Mondo S.J."/>
            <person name="Dannebaum R.O."/>
            <person name="Kuo R.C."/>
            <person name="Labutti K."/>
            <person name="Haridas S."/>
            <person name="Kuo A."/>
            <person name="Salamov A."/>
            <person name="Ahrendt S.R."/>
            <person name="Lipzen A."/>
            <person name="Sullivan W."/>
            <person name="Andreopoulos W.B."/>
            <person name="Clum A."/>
            <person name="Lindquist E."/>
            <person name="Daum C."/>
            <person name="Ramamoorthy G.K."/>
            <person name="Gryganskyi A."/>
            <person name="Culley D."/>
            <person name="Magnuson J.K."/>
            <person name="James T.Y."/>
            <person name="O'Malley M.A."/>
            <person name="Stajich J.E."/>
            <person name="Spatafora J.W."/>
            <person name="Visel A."/>
            <person name="Grigoriev I.V."/>
        </authorList>
    </citation>
    <scope>NUCLEOTIDE SEQUENCE [LARGE SCALE GENOMIC DNA]</scope>
    <source>
        <strain evidence="11 12">62-1032</strain>
    </source>
</reference>
<evidence type="ECO:0000313" key="11">
    <source>
        <dbReference type="EMBL" id="ORY79260.1"/>
    </source>
</evidence>
<keyword evidence="5" id="KW-0430">Lectin</keyword>
<comment type="caution">
    <text evidence="11">The sequence shown here is derived from an EMBL/GenBank/DDBJ whole genome shotgun (WGS) entry which is preliminary data.</text>
</comment>
<dbReference type="STRING" id="106004.A0A1Y2F5R6"/>
<evidence type="ECO:0000256" key="9">
    <source>
        <dbReference type="SAM" id="SignalP"/>
    </source>
</evidence>
<gene>
    <name evidence="11" type="ORF">BCR35DRAFT_304648</name>
</gene>
<dbReference type="GO" id="GO:0005789">
    <property type="term" value="C:endoplasmic reticulum membrane"/>
    <property type="evidence" value="ECO:0007669"/>
    <property type="project" value="UniProtKB-SubCell"/>
</dbReference>
<dbReference type="AlphaFoldDB" id="A0A1Y2F5R6"/>
<keyword evidence="12" id="KW-1185">Reference proteome</keyword>
<evidence type="ECO:0000256" key="4">
    <source>
        <dbReference type="ARBA" id="ARBA00022729"/>
    </source>
</evidence>
<keyword evidence="4 9" id="KW-0732">Signal</keyword>
<feature type="compositionally biased region" description="Basic and acidic residues" evidence="8">
    <location>
        <begin position="527"/>
        <end position="560"/>
    </location>
</feature>
<dbReference type="SUPFAM" id="SSF50911">
    <property type="entry name" value="Mannose 6-phosphate receptor domain"/>
    <property type="match status" value="1"/>
</dbReference>
<dbReference type="OrthoDB" id="448954at2759"/>
<feature type="region of interest" description="Disordered" evidence="8">
    <location>
        <begin position="517"/>
        <end position="560"/>
    </location>
</feature>
<dbReference type="PANTHER" id="PTHR15414">
    <property type="entry name" value="OS-9-RELATED"/>
    <property type="match status" value="1"/>
</dbReference>
<dbReference type="InterPro" id="IPR012913">
    <property type="entry name" value="OS9-like_dom"/>
</dbReference>
<accession>A0A1Y2F5R6</accession>
<protein>
    <recommendedName>
        <fullName evidence="3">Protein OS-9 homolog</fullName>
    </recommendedName>
</protein>
<dbReference type="PROSITE" id="PS51914">
    <property type="entry name" value="MRH"/>
    <property type="match status" value="1"/>
</dbReference>
<keyword evidence="7" id="KW-1015">Disulfide bond</keyword>
<comment type="subcellular location">
    <subcellularLocation>
        <location evidence="1">Endoplasmic reticulum membrane</location>
        <topology evidence="1">Peripheral membrane protein</topology>
        <orientation evidence="1">Lumenal side</orientation>
    </subcellularLocation>
</comment>
<dbReference type="InterPro" id="IPR009011">
    <property type="entry name" value="Man6P_isomerase_rcpt-bd_dom_sf"/>
</dbReference>
<feature type="region of interest" description="Disordered" evidence="8">
    <location>
        <begin position="162"/>
        <end position="195"/>
    </location>
</feature>
<sequence length="560" mass="60535">MTLKSLPASLLLLLSLSAPLHALSSHSPQDLFAFPRYSVVLKQEGVLNDTVQDLLREHKEASSSDPSPPSHSGAVHLLRTPAGQAFLCSVPAANDASDSAKQHEANLLEREAERERGLERGLALLEPMRAGCIYQKQNWFTYSFCYGTEIRQFHEVRVAGSVGPSEDPNADSYTLGQAPEPVSAQPPKYGSGSGLLAKKDQRIPATLGGGNEMGFGWDDGGRYLSQVWEDGTICDKTGMPRTVEVQFHCNTQTIDRIALIRETAICRYVMIIHTPRLCSEAVFLEGRDSSAEPSNIIECQPVVSKLRSSVDPPAPAEADTPISPPTHVEEPLNAPPTPAEPAQAEDGDSFAELMETAGVVTLMYDPDTGEMLSAKTEDGREVFSEEDLRDAARDKGVSLDDVAEERVRAAGGAGADDFTIEGLEELGDLARLMRESIAEALRGVVAGGDRAAQDANAHDPVLVNGIEIQGLADLVGALKRGEEKKAGNANANGAQGGKVKPDHPGLAAYRKKLEEQLKQAAMAPERLGSEEHEELKKGFGRRYDEDEDGEEKKERKRDEL</sequence>
<dbReference type="InterPro" id="IPR045149">
    <property type="entry name" value="OS-9-like"/>
</dbReference>
<dbReference type="Proteomes" id="UP000193467">
    <property type="component" value="Unassembled WGS sequence"/>
</dbReference>
<feature type="domain" description="MRH" evidence="10">
    <location>
        <begin position="130"/>
        <end position="280"/>
    </location>
</feature>
<dbReference type="GO" id="GO:0005788">
    <property type="term" value="C:endoplasmic reticulum lumen"/>
    <property type="evidence" value="ECO:0007669"/>
    <property type="project" value="TreeGrafter"/>
</dbReference>
<feature type="region of interest" description="Disordered" evidence="8">
    <location>
        <begin position="307"/>
        <end position="346"/>
    </location>
</feature>
<organism evidence="11 12">
    <name type="scientific">Leucosporidium creatinivorum</name>
    <dbReference type="NCBI Taxonomy" id="106004"/>
    <lineage>
        <taxon>Eukaryota</taxon>
        <taxon>Fungi</taxon>
        <taxon>Dikarya</taxon>
        <taxon>Basidiomycota</taxon>
        <taxon>Pucciniomycotina</taxon>
        <taxon>Microbotryomycetes</taxon>
        <taxon>Leucosporidiales</taxon>
        <taxon>Leucosporidium</taxon>
    </lineage>
</organism>
<feature type="chain" id="PRO_5011006396" description="Protein OS-9 homolog" evidence="9">
    <location>
        <begin position="23"/>
        <end position="560"/>
    </location>
</feature>
<keyword evidence="6" id="KW-0256">Endoplasmic reticulum</keyword>
<dbReference type="InterPro" id="IPR044865">
    <property type="entry name" value="MRH_dom"/>
</dbReference>
<proteinExistence type="inferred from homology"/>
<evidence type="ECO:0000256" key="2">
    <source>
        <dbReference type="ARBA" id="ARBA00009918"/>
    </source>
</evidence>
<dbReference type="GO" id="GO:0030246">
    <property type="term" value="F:carbohydrate binding"/>
    <property type="evidence" value="ECO:0007669"/>
    <property type="project" value="UniProtKB-KW"/>
</dbReference>
<name>A0A1Y2F5R6_9BASI</name>
<dbReference type="InParanoid" id="A0A1Y2F5R6"/>
<evidence type="ECO:0000256" key="5">
    <source>
        <dbReference type="ARBA" id="ARBA00022734"/>
    </source>
</evidence>
<dbReference type="Gene3D" id="2.70.130.10">
    <property type="entry name" value="Mannose-6-phosphate receptor binding domain"/>
    <property type="match status" value="1"/>
</dbReference>
<evidence type="ECO:0000256" key="8">
    <source>
        <dbReference type="SAM" id="MobiDB-lite"/>
    </source>
</evidence>
<dbReference type="Pfam" id="PF07915">
    <property type="entry name" value="PRKCSH"/>
    <property type="match status" value="1"/>
</dbReference>
<comment type="similarity">
    <text evidence="2">Belongs to the OS-9 family.</text>
</comment>
<evidence type="ECO:0000256" key="3">
    <source>
        <dbReference type="ARBA" id="ARBA00018727"/>
    </source>
</evidence>
<dbReference type="PANTHER" id="PTHR15414:SF0">
    <property type="entry name" value="ENDOPLASMIC RETICULUM LECTIN 1"/>
    <property type="match status" value="1"/>
</dbReference>
<dbReference type="GO" id="GO:0030970">
    <property type="term" value="P:retrograde protein transport, ER to cytosol"/>
    <property type="evidence" value="ECO:0007669"/>
    <property type="project" value="TreeGrafter"/>
</dbReference>
<dbReference type="EMBL" id="MCGR01000027">
    <property type="protein sequence ID" value="ORY79260.1"/>
    <property type="molecule type" value="Genomic_DNA"/>
</dbReference>